<dbReference type="InterPro" id="IPR005747">
    <property type="entry name" value="MutS2"/>
</dbReference>
<evidence type="ECO:0000256" key="1">
    <source>
        <dbReference type="ARBA" id="ARBA00022722"/>
    </source>
</evidence>
<feature type="binding site" evidence="8">
    <location>
        <begin position="334"/>
        <end position="341"/>
    </location>
    <ligand>
        <name>ATP</name>
        <dbReference type="ChEBI" id="CHEBI:30616"/>
    </ligand>
</feature>
<dbReference type="GO" id="GO:0030983">
    <property type="term" value="F:mismatched DNA binding"/>
    <property type="evidence" value="ECO:0007669"/>
    <property type="project" value="InterPro"/>
</dbReference>
<dbReference type="InterPro" id="IPR007696">
    <property type="entry name" value="DNA_mismatch_repair_MutS_core"/>
</dbReference>
<dbReference type="EMBL" id="QRNJ01000001">
    <property type="protein sequence ID" value="RHK42406.1"/>
    <property type="molecule type" value="Genomic_DNA"/>
</dbReference>
<dbReference type="Proteomes" id="UP000283700">
    <property type="component" value="Unassembled WGS sequence"/>
</dbReference>
<dbReference type="GO" id="GO:0016887">
    <property type="term" value="F:ATP hydrolysis activity"/>
    <property type="evidence" value="ECO:0007669"/>
    <property type="project" value="InterPro"/>
</dbReference>
<evidence type="ECO:0000313" key="14">
    <source>
        <dbReference type="EMBL" id="RHN15540.1"/>
    </source>
</evidence>
<dbReference type="GO" id="GO:0072344">
    <property type="term" value="P:rescue of stalled ribosome"/>
    <property type="evidence" value="ECO:0007669"/>
    <property type="project" value="UniProtKB-UniRule"/>
</dbReference>
<dbReference type="GeneID" id="75047331"/>
<gene>
    <name evidence="8 11" type="primary">mutS2</name>
    <name evidence="8" type="synonym">rqcU</name>
    <name evidence="13" type="ORF">DW068_00720</name>
    <name evidence="12" type="ORF">DW972_01210</name>
    <name evidence="14" type="ORF">DWZ29_04350</name>
    <name evidence="11" type="ORF">ERS852578_01549</name>
</gene>
<dbReference type="SMART" id="SM00534">
    <property type="entry name" value="MUTSac"/>
    <property type="match status" value="1"/>
</dbReference>
<organism evidence="11 15">
    <name type="scientific">Anaerobutyricum hallii</name>
    <dbReference type="NCBI Taxonomy" id="39488"/>
    <lineage>
        <taxon>Bacteria</taxon>
        <taxon>Bacillati</taxon>
        <taxon>Bacillota</taxon>
        <taxon>Clostridia</taxon>
        <taxon>Lachnospirales</taxon>
        <taxon>Lachnospiraceae</taxon>
        <taxon>Anaerobutyricum</taxon>
    </lineage>
</organism>
<dbReference type="GO" id="GO:0043023">
    <property type="term" value="F:ribosomal large subunit binding"/>
    <property type="evidence" value="ECO:0007669"/>
    <property type="project" value="UniProtKB-UniRule"/>
</dbReference>
<dbReference type="PANTHER" id="PTHR48466">
    <property type="entry name" value="OS10G0509000 PROTEIN-RELATED"/>
    <property type="match status" value="1"/>
</dbReference>
<comment type="similarity">
    <text evidence="8">Belongs to the DNA mismatch repair MutS family. MutS2 subfamily.</text>
</comment>
<dbReference type="Proteomes" id="UP000283497">
    <property type="component" value="Unassembled WGS sequence"/>
</dbReference>
<dbReference type="EC" id="3.1.-.-" evidence="8"/>
<evidence type="ECO:0000313" key="18">
    <source>
        <dbReference type="Proteomes" id="UP000286561"/>
    </source>
</evidence>
<dbReference type="CDD" id="cd03280">
    <property type="entry name" value="ABC_MutS2"/>
    <property type="match status" value="1"/>
</dbReference>
<dbReference type="Pfam" id="PF01713">
    <property type="entry name" value="Smr"/>
    <property type="match status" value="1"/>
</dbReference>
<dbReference type="EMBL" id="QSEP01000002">
    <property type="protein sequence ID" value="RGZ86630.1"/>
    <property type="molecule type" value="Genomic_DNA"/>
</dbReference>
<reference evidence="11 15" key="1">
    <citation type="submission" date="2015-09" db="EMBL/GenBank/DDBJ databases">
        <authorList>
            <consortium name="Pathogen Informatics"/>
        </authorList>
    </citation>
    <scope>NUCLEOTIDE SEQUENCE [LARGE SCALE GENOMIC DNA]</scope>
    <source>
        <strain evidence="11 15">2789STDY5834966</strain>
    </source>
</reference>
<feature type="domain" description="Smr" evidence="10">
    <location>
        <begin position="716"/>
        <end position="791"/>
    </location>
</feature>
<keyword evidence="3 8" id="KW-0547">Nucleotide-binding</keyword>
<keyword evidence="9" id="KW-0175">Coiled coil</keyword>
<dbReference type="Proteomes" id="UP000095390">
    <property type="component" value="Unassembled WGS sequence"/>
</dbReference>
<dbReference type="InterPro" id="IPR045076">
    <property type="entry name" value="MutS"/>
</dbReference>
<dbReference type="EC" id="3.6.4.-" evidence="8"/>
<dbReference type="NCBIfam" id="TIGR01069">
    <property type="entry name" value="mutS2"/>
    <property type="match status" value="1"/>
</dbReference>
<keyword evidence="5 8" id="KW-0067">ATP-binding</keyword>
<evidence type="ECO:0000313" key="17">
    <source>
        <dbReference type="Proteomes" id="UP000283700"/>
    </source>
</evidence>
<dbReference type="GO" id="GO:0019843">
    <property type="term" value="F:rRNA binding"/>
    <property type="evidence" value="ECO:0007669"/>
    <property type="project" value="UniProtKB-UniRule"/>
</dbReference>
<evidence type="ECO:0000313" key="16">
    <source>
        <dbReference type="Proteomes" id="UP000283497"/>
    </source>
</evidence>
<dbReference type="SMART" id="SM00533">
    <property type="entry name" value="MUTSd"/>
    <property type="match status" value="1"/>
</dbReference>
<accession>A0A173T9U4</accession>
<evidence type="ECO:0000256" key="9">
    <source>
        <dbReference type="SAM" id="Coils"/>
    </source>
</evidence>
<dbReference type="InterPro" id="IPR036187">
    <property type="entry name" value="DNA_mismatch_repair_MutS_sf"/>
</dbReference>
<keyword evidence="4 8" id="KW-0378">Hydrolase</keyword>
<dbReference type="EMBL" id="QRQO01000008">
    <property type="protein sequence ID" value="RHN15540.1"/>
    <property type="molecule type" value="Genomic_DNA"/>
</dbReference>
<dbReference type="Gene3D" id="3.30.1370.110">
    <property type="match status" value="1"/>
</dbReference>
<evidence type="ECO:0000313" key="13">
    <source>
        <dbReference type="EMBL" id="RHK42406.1"/>
    </source>
</evidence>
<evidence type="ECO:0000256" key="5">
    <source>
        <dbReference type="ARBA" id="ARBA00022840"/>
    </source>
</evidence>
<dbReference type="HAMAP" id="MF_00092">
    <property type="entry name" value="MutS2"/>
    <property type="match status" value="1"/>
</dbReference>
<keyword evidence="7 8" id="KW-0238">DNA-binding</keyword>
<evidence type="ECO:0000256" key="3">
    <source>
        <dbReference type="ARBA" id="ARBA00022741"/>
    </source>
</evidence>
<keyword evidence="2 8" id="KW-0699">rRNA-binding</keyword>
<evidence type="ECO:0000313" key="11">
    <source>
        <dbReference type="EMBL" id="CUM99573.1"/>
    </source>
</evidence>
<dbReference type="GO" id="GO:0045910">
    <property type="term" value="P:negative regulation of DNA recombination"/>
    <property type="evidence" value="ECO:0007669"/>
    <property type="project" value="InterPro"/>
</dbReference>
<feature type="coiled-coil region" evidence="9">
    <location>
        <begin position="515"/>
        <end position="625"/>
    </location>
</feature>
<dbReference type="InterPro" id="IPR002625">
    <property type="entry name" value="Smr_dom"/>
</dbReference>
<comment type="function">
    <text evidence="8">Endonuclease that is involved in the suppression of homologous recombination and thus may have a key role in the control of bacterial genetic diversity.</text>
</comment>
<evidence type="ECO:0000256" key="7">
    <source>
        <dbReference type="ARBA" id="ARBA00023125"/>
    </source>
</evidence>
<dbReference type="AlphaFoldDB" id="A0A173T9U4"/>
<dbReference type="Gene3D" id="3.40.50.300">
    <property type="entry name" value="P-loop containing nucleotide triphosphate hydrolases"/>
    <property type="match status" value="1"/>
</dbReference>
<evidence type="ECO:0000259" key="10">
    <source>
        <dbReference type="PROSITE" id="PS50828"/>
    </source>
</evidence>
<comment type="subunit">
    <text evidence="8">Homodimer. Binds to stalled ribosomes, contacting rRNA.</text>
</comment>
<dbReference type="RefSeq" id="WP_005345768.1">
    <property type="nucleotide sequence ID" value="NZ_CALLAX010000082.1"/>
</dbReference>
<dbReference type="SMART" id="SM00463">
    <property type="entry name" value="SMR"/>
    <property type="match status" value="1"/>
</dbReference>
<dbReference type="OrthoDB" id="9808166at2"/>
<proteinExistence type="inferred from homology"/>
<evidence type="ECO:0000256" key="8">
    <source>
        <dbReference type="HAMAP-Rule" id="MF_00092"/>
    </source>
</evidence>
<dbReference type="SUPFAM" id="SSF160443">
    <property type="entry name" value="SMR domain-like"/>
    <property type="match status" value="1"/>
</dbReference>
<keyword evidence="1 8" id="KW-0540">Nuclease</keyword>
<dbReference type="PANTHER" id="PTHR48466:SF2">
    <property type="entry name" value="OS10G0509000 PROTEIN"/>
    <property type="match status" value="1"/>
</dbReference>
<evidence type="ECO:0000313" key="15">
    <source>
        <dbReference type="Proteomes" id="UP000095390"/>
    </source>
</evidence>
<dbReference type="FunFam" id="3.40.50.300:FF:000830">
    <property type="entry name" value="Endonuclease MutS2"/>
    <property type="match status" value="1"/>
</dbReference>
<dbReference type="SUPFAM" id="SSF48334">
    <property type="entry name" value="DNA repair protein MutS, domain III"/>
    <property type="match status" value="1"/>
</dbReference>
<protein>
    <recommendedName>
        <fullName evidence="8">Endonuclease MutS2</fullName>
        <ecNumber evidence="8">3.1.-.-</ecNumber>
    </recommendedName>
    <alternativeName>
        <fullName evidence="8">Ribosome-associated protein quality control-upstream factor</fullName>
        <shortName evidence="8">RQC-upstream factor</shortName>
        <shortName evidence="8">RqcU</shortName>
        <ecNumber evidence="8">3.6.4.-</ecNumber>
    </alternativeName>
</protein>
<dbReference type="InterPro" id="IPR036063">
    <property type="entry name" value="Smr_dom_sf"/>
</dbReference>
<name>A0A173T9U4_9FIRM</name>
<evidence type="ECO:0000256" key="2">
    <source>
        <dbReference type="ARBA" id="ARBA00022730"/>
    </source>
</evidence>
<dbReference type="SUPFAM" id="SSF52540">
    <property type="entry name" value="P-loop containing nucleoside triphosphate hydrolases"/>
    <property type="match status" value="1"/>
</dbReference>
<dbReference type="GO" id="GO:0140664">
    <property type="term" value="F:ATP-dependent DNA damage sensor activity"/>
    <property type="evidence" value="ECO:0007669"/>
    <property type="project" value="InterPro"/>
</dbReference>
<dbReference type="EMBL" id="CYYC01000016">
    <property type="protein sequence ID" value="CUM99573.1"/>
    <property type="molecule type" value="Genomic_DNA"/>
</dbReference>
<dbReference type="InterPro" id="IPR000432">
    <property type="entry name" value="DNA_mismatch_repair_MutS_C"/>
</dbReference>
<evidence type="ECO:0000256" key="4">
    <source>
        <dbReference type="ARBA" id="ARBA00022801"/>
    </source>
</evidence>
<keyword evidence="8 12" id="KW-0255">Endonuclease</keyword>
<reference evidence="16 17" key="2">
    <citation type="submission" date="2018-08" db="EMBL/GenBank/DDBJ databases">
        <title>A genome reference for cultivated species of the human gut microbiota.</title>
        <authorList>
            <person name="Zou Y."/>
            <person name="Xue W."/>
            <person name="Luo G."/>
        </authorList>
    </citation>
    <scope>NUCLEOTIDE SEQUENCE [LARGE SCALE GENOMIC DNA]</scope>
    <source>
        <strain evidence="14 17">AF31-17AC</strain>
        <strain evidence="13 16">AF45-14BH</strain>
        <strain evidence="12 18">AM48-23BH</strain>
    </source>
</reference>
<dbReference type="PIRSF" id="PIRSF005814">
    <property type="entry name" value="MutS_YshD"/>
    <property type="match status" value="1"/>
</dbReference>
<dbReference type="GO" id="GO:0004519">
    <property type="term" value="F:endonuclease activity"/>
    <property type="evidence" value="ECO:0007669"/>
    <property type="project" value="UniProtKB-UniRule"/>
</dbReference>
<keyword evidence="6 8" id="KW-0694">RNA-binding</keyword>
<evidence type="ECO:0000256" key="6">
    <source>
        <dbReference type="ARBA" id="ARBA00022884"/>
    </source>
</evidence>
<dbReference type="Pfam" id="PF00488">
    <property type="entry name" value="MutS_V"/>
    <property type="match status" value="1"/>
</dbReference>
<sequence length="791" mass="88472">MNTKALITLEYDKIIKKLETFASSTMGKALCKDLLPSSDYEEILSAQTETKDALTRLYKTGYLSFQGLSDIRPHLRLLEIDSTLNTKELLDIARLLSITAQAVEYGDTEDDIMAYDSLNSYFGELDSLEFLYQRITQCILSEDEISDDASSALKDIRREIKQTNISIHNKLTSVINSQNNKTMLQDALITVRNGRYCVPVKTEYRNAFPGMIHDQSSSGSTLFIEPMAVVQLNNHLKELDIKEKMEIEKILQSLSAQAASCSRELEENQKILTKLDFIFAKAKYAKEYQGTEPIFNTDGIVDIKQGRHPLLDPKKVVPIHIYIGEDFNMLLLTGPNTGGKTVSLKTVGLFQLMGQAGLHIPAFQGSRLAVFSDIFADIGDEQSIEMNLSTFSSHMTNLVHILDEADPNSLVLLDELCGGTDPTEGAALAIAILDDLHTGKIRTVATTHYAELKMYAMDTPGVENACCEFDLETLSPTYRLLIGIPGKSNAFSISERLGLPDYIIEQARSQIDATAIDFENMLSELEKNKAEIEKEQSELYKTKQEIENLKNSLKEKQDDIKEKRDKMLRDAREEARNILEEAKEVADESIRKYHAWGQHPKQNNMKKMEAQRSDLRGRMSKLDKKLAYKAKKSSTISDPSDFKVGDSVFVTTLSLNGTVKEAANKDGDLVIQMGFLSSVVNYKNLELLAPEKAPKPQHQPKDRYSINKAATINPEINLLGNTVDEAIARLEKYLDDAMIAGLTSVRVVHGKGTGALRKGIHEYLRKLKFVKSYKLAEFGEGDAGVTIVTFK</sequence>
<dbReference type="Proteomes" id="UP000286561">
    <property type="component" value="Unassembled WGS sequence"/>
</dbReference>
<dbReference type="PROSITE" id="PS50828">
    <property type="entry name" value="SMR"/>
    <property type="match status" value="1"/>
</dbReference>
<dbReference type="InterPro" id="IPR027417">
    <property type="entry name" value="P-loop_NTPase"/>
</dbReference>
<comment type="function">
    <text evidence="8">Acts as a ribosome collision sensor, splitting the ribosome into its 2 subunits. Detects stalled/collided 70S ribosomes which it binds and splits by an ATP-hydrolysis driven conformational change. Acts upstream of the ribosome quality control system (RQC), a ribosome-associated complex that mediates the extraction of incompletely synthesized nascent chains from stalled ribosomes and their subsequent degradation. Probably generates substrates for RQC.</text>
</comment>
<dbReference type="GO" id="GO:0006298">
    <property type="term" value="P:mismatch repair"/>
    <property type="evidence" value="ECO:0007669"/>
    <property type="project" value="InterPro"/>
</dbReference>
<dbReference type="CDD" id="cd06503">
    <property type="entry name" value="ATP-synt_Fo_b"/>
    <property type="match status" value="1"/>
</dbReference>
<dbReference type="GO" id="GO:0005524">
    <property type="term" value="F:ATP binding"/>
    <property type="evidence" value="ECO:0007669"/>
    <property type="project" value="UniProtKB-UniRule"/>
</dbReference>
<evidence type="ECO:0000313" key="12">
    <source>
        <dbReference type="EMBL" id="RGZ86630.1"/>
    </source>
</evidence>